<name>A0ABY7DS40_MYAAR</name>
<keyword evidence="5" id="KW-0131">Cell cycle</keyword>
<dbReference type="InterPro" id="IPR046965">
    <property type="entry name" value="Cyclin_A/B-like"/>
</dbReference>
<reference evidence="10" key="1">
    <citation type="submission" date="2022-11" db="EMBL/GenBank/DDBJ databases">
        <title>Centuries of genome instability and evolution in soft-shell clam transmissible cancer (bioRxiv).</title>
        <authorList>
            <person name="Hart S.F.M."/>
            <person name="Yonemitsu M.A."/>
            <person name="Giersch R.M."/>
            <person name="Beal B.F."/>
            <person name="Arriagada G."/>
            <person name="Davis B.W."/>
            <person name="Ostrander E.A."/>
            <person name="Goff S.P."/>
            <person name="Metzger M.J."/>
        </authorList>
    </citation>
    <scope>NUCLEOTIDE SEQUENCE</scope>
    <source>
        <strain evidence="10">MELC-2E11</strain>
        <tissue evidence="10">Siphon/mantle</tissue>
    </source>
</reference>
<evidence type="ECO:0000256" key="6">
    <source>
        <dbReference type="RuleBase" id="RU000383"/>
    </source>
</evidence>
<gene>
    <name evidence="10" type="ORF">MAR_023868</name>
</gene>
<dbReference type="SMART" id="SM00385">
    <property type="entry name" value="CYCLIN"/>
    <property type="match status" value="2"/>
</dbReference>
<dbReference type="InterPro" id="IPR006671">
    <property type="entry name" value="Cyclin_N"/>
</dbReference>
<dbReference type="EMBL" id="CP111014">
    <property type="protein sequence ID" value="WAQ99495.1"/>
    <property type="molecule type" value="Genomic_DNA"/>
</dbReference>
<evidence type="ECO:0000259" key="8">
    <source>
        <dbReference type="SMART" id="SM00385"/>
    </source>
</evidence>
<dbReference type="Pfam" id="PF00134">
    <property type="entry name" value="Cyclin_N"/>
    <property type="match status" value="1"/>
</dbReference>
<keyword evidence="11" id="KW-1185">Reference proteome</keyword>
<organism evidence="10 11">
    <name type="scientific">Mya arenaria</name>
    <name type="common">Soft-shell clam</name>
    <dbReference type="NCBI Taxonomy" id="6604"/>
    <lineage>
        <taxon>Eukaryota</taxon>
        <taxon>Metazoa</taxon>
        <taxon>Spiralia</taxon>
        <taxon>Lophotrochozoa</taxon>
        <taxon>Mollusca</taxon>
        <taxon>Bivalvia</taxon>
        <taxon>Autobranchia</taxon>
        <taxon>Heteroconchia</taxon>
        <taxon>Euheterodonta</taxon>
        <taxon>Imparidentia</taxon>
        <taxon>Neoheterodontei</taxon>
        <taxon>Myida</taxon>
        <taxon>Myoidea</taxon>
        <taxon>Myidae</taxon>
        <taxon>Mya</taxon>
    </lineage>
</organism>
<comment type="similarity">
    <text evidence="1">Belongs to the cyclin family. Cyclin AB subfamily.</text>
</comment>
<feature type="domain" description="Cyclin C-terminal" evidence="9">
    <location>
        <begin position="346"/>
        <end position="454"/>
    </location>
</feature>
<evidence type="ECO:0000256" key="2">
    <source>
        <dbReference type="ARBA" id="ARBA00022618"/>
    </source>
</evidence>
<protein>
    <submittedName>
        <fullName evidence="10">CCuncharacterized</fullName>
    </submittedName>
</protein>
<keyword evidence="3" id="KW-0498">Mitosis</keyword>
<dbReference type="Proteomes" id="UP001164746">
    <property type="component" value="Chromosome 3"/>
</dbReference>
<evidence type="ECO:0000256" key="1">
    <source>
        <dbReference type="ARBA" id="ARBA00006955"/>
    </source>
</evidence>
<dbReference type="InterPro" id="IPR036915">
    <property type="entry name" value="Cyclin-like_sf"/>
</dbReference>
<accession>A0ABY7DS40</accession>
<dbReference type="Pfam" id="PF02984">
    <property type="entry name" value="Cyclin_C"/>
    <property type="match status" value="1"/>
</dbReference>
<feature type="domain" description="Cyclin-like" evidence="8">
    <location>
        <begin position="349"/>
        <end position="432"/>
    </location>
</feature>
<evidence type="ECO:0000256" key="3">
    <source>
        <dbReference type="ARBA" id="ARBA00022776"/>
    </source>
</evidence>
<evidence type="ECO:0000313" key="11">
    <source>
        <dbReference type="Proteomes" id="UP001164746"/>
    </source>
</evidence>
<dbReference type="Pfam" id="PF16500">
    <property type="entry name" value="Cyclin_N2"/>
    <property type="match status" value="1"/>
</dbReference>
<dbReference type="Gene3D" id="1.10.472.10">
    <property type="entry name" value="Cyclin-like"/>
    <property type="match status" value="2"/>
</dbReference>
<dbReference type="InterPro" id="IPR048258">
    <property type="entry name" value="Cyclins_cyclin-box"/>
</dbReference>
<keyword evidence="2" id="KW-0132">Cell division</keyword>
<sequence>FFLRRTKFVKFKNKLVLRTCDIVYNLTAVKFSSAVCFLIRINLHNNFQLLKVDTVESKMSQFVIHQDENQVSRRGKSVNTRSNGQNGQKRAVLGVITNQANLRVQPSRAAKPKASDHGFQDENNFSKKSSKTFGQSSQFSVFVDEASKPAVTKPINPAIAAALTAQTRLPLSTVPGSPEIICLDDTSESPMILDLPEEEKKPFDREAVILTAPEYEADIYRYLRETETKNRAKPGYMKRQQDITSSMRSILVDWLVEVSEEYKLHRETLFLAVNYVDRFLSKISVLRGKLQLVGAASMFLAAKYEEIYPPDVSEFVYITDDTYDTKQILRMEHLILKVLAFDVAVPTTNWFCEAFLKSCDADDRLQSLTMCLAELTLIEMDSFLKYVPSITASACLCMARYSLGMEPWPQSLVKKTSYEVGHFVDCLRDIHRIFQQVFDFTKNPVPHSLTLLSV</sequence>
<keyword evidence="4 6" id="KW-0195">Cyclin</keyword>
<evidence type="ECO:0000259" key="9">
    <source>
        <dbReference type="SMART" id="SM01332"/>
    </source>
</evidence>
<feature type="compositionally biased region" description="Polar residues" evidence="7">
    <location>
        <begin position="121"/>
        <end position="132"/>
    </location>
</feature>
<dbReference type="InterPro" id="IPR032447">
    <property type="entry name" value="Cyclin-A_N"/>
</dbReference>
<evidence type="ECO:0000256" key="7">
    <source>
        <dbReference type="SAM" id="MobiDB-lite"/>
    </source>
</evidence>
<dbReference type="SMART" id="SM01332">
    <property type="entry name" value="Cyclin_C"/>
    <property type="match status" value="1"/>
</dbReference>
<dbReference type="PANTHER" id="PTHR10177">
    <property type="entry name" value="CYCLINS"/>
    <property type="match status" value="1"/>
</dbReference>
<feature type="region of interest" description="Disordered" evidence="7">
    <location>
        <begin position="104"/>
        <end position="132"/>
    </location>
</feature>
<evidence type="ECO:0000313" key="10">
    <source>
        <dbReference type="EMBL" id="WAQ99495.1"/>
    </source>
</evidence>
<dbReference type="SUPFAM" id="SSF47954">
    <property type="entry name" value="Cyclin-like"/>
    <property type="match status" value="2"/>
</dbReference>
<evidence type="ECO:0000256" key="4">
    <source>
        <dbReference type="ARBA" id="ARBA00023127"/>
    </source>
</evidence>
<proteinExistence type="inferred from homology"/>
<dbReference type="PROSITE" id="PS00292">
    <property type="entry name" value="CYCLINS"/>
    <property type="match status" value="1"/>
</dbReference>
<feature type="domain" description="Cyclin-like" evidence="8">
    <location>
        <begin position="253"/>
        <end position="337"/>
    </location>
</feature>
<dbReference type="InterPro" id="IPR013763">
    <property type="entry name" value="Cyclin-like_dom"/>
</dbReference>
<dbReference type="InterPro" id="IPR039361">
    <property type="entry name" value="Cyclin"/>
</dbReference>
<dbReference type="PIRSF" id="PIRSF001771">
    <property type="entry name" value="Cyclin_A_B_D_E"/>
    <property type="match status" value="1"/>
</dbReference>
<feature type="non-terminal residue" evidence="10">
    <location>
        <position position="1"/>
    </location>
</feature>
<dbReference type="CDD" id="cd20504">
    <property type="entry name" value="CYCLIN_CCNA_rpt1"/>
    <property type="match status" value="1"/>
</dbReference>
<dbReference type="InterPro" id="IPR004367">
    <property type="entry name" value="Cyclin_C-dom"/>
</dbReference>
<evidence type="ECO:0000256" key="5">
    <source>
        <dbReference type="ARBA" id="ARBA00023306"/>
    </source>
</evidence>